<name>A0A1A6AUJ7_9CLOT</name>
<keyword evidence="1" id="KW-0812">Transmembrane</keyword>
<dbReference type="Pfam" id="PF05569">
    <property type="entry name" value="Peptidase_M56"/>
    <property type="match status" value="1"/>
</dbReference>
<dbReference type="PANTHER" id="PTHR34978">
    <property type="entry name" value="POSSIBLE SENSOR-TRANSDUCER PROTEIN BLAR"/>
    <property type="match status" value="1"/>
</dbReference>
<evidence type="ECO:0000313" key="4">
    <source>
        <dbReference type="Proteomes" id="UP000093954"/>
    </source>
</evidence>
<evidence type="ECO:0000259" key="2">
    <source>
        <dbReference type="Pfam" id="PF05569"/>
    </source>
</evidence>
<dbReference type="CDD" id="cd07341">
    <property type="entry name" value="M56_BlaR1_MecR1_like"/>
    <property type="match status" value="1"/>
</dbReference>
<evidence type="ECO:0000313" key="3">
    <source>
        <dbReference type="EMBL" id="OBR93722.1"/>
    </source>
</evidence>
<feature type="transmembrane region" description="Helical" evidence="1">
    <location>
        <begin position="131"/>
        <end position="158"/>
    </location>
</feature>
<feature type="transmembrane region" description="Helical" evidence="1">
    <location>
        <begin position="246"/>
        <end position="267"/>
    </location>
</feature>
<dbReference type="PATRIC" id="fig|1353534.3.peg.1899"/>
<keyword evidence="1" id="KW-1133">Transmembrane helix</keyword>
<keyword evidence="1" id="KW-0472">Membrane</keyword>
<feature type="transmembrane region" description="Helical" evidence="1">
    <location>
        <begin position="12"/>
        <end position="32"/>
    </location>
</feature>
<feature type="domain" description="Peptidase M56" evidence="2">
    <location>
        <begin position="11"/>
        <end position="332"/>
    </location>
</feature>
<gene>
    <name evidence="3" type="primary">blaR1_3</name>
    <name evidence="3" type="ORF">CLRAG_18590</name>
</gene>
<keyword evidence="4" id="KW-1185">Reference proteome</keyword>
<dbReference type="InterPro" id="IPR008756">
    <property type="entry name" value="Peptidase_M56"/>
</dbReference>
<proteinExistence type="predicted"/>
<dbReference type="Proteomes" id="UP000093954">
    <property type="component" value="Unassembled WGS sequence"/>
</dbReference>
<sequence>MDILIRSFLWVFRASITASIAGLLIILILKLFDKHISVRLQHALWIIVVIRLIIPVEFQSNLSLLNLLHENHQNSSNIENKSTIKSMTYAASDFLREGKIQYSYTSKNQISKINQSPSKMVYSRENTIKEYITSCILGIASFIWIVGVFSIAAFLLAVRLQFKRKIINLEEVRDLESIKLLNECKNKANITRDIPVYICDNFKSPCTLGIIKPKVYIPKCVCTKNNLKQLYYILLHELIHYKRMDLAYNFFAVLAVILHWFNPIVWFCMKKMKLQRECACDTYVLEIIGEEKAEDYGMTLINFSKLVSSNKIPRLAVFFETKNQIKRRIEMIKNFKKGSYKMSAIAVICCVVASGAILTTAVNAKSMKADKTTAVVSSNKSSVKNQNNKFLIDAPIKYYDNLKKAEEVTGFKVKVPNYIPTKYVLASIHVIKVSDTDNSLEVSFSKKDGVFNFEASKVDMEQCLKQIAEDQSKGKVEVNKEAMNLEGINGYNITIKSTLPMGYNYKIIDKCFIWQNEGVWYSIGYSIETQRKENKSLTVGIPIDDVGKIATSIKYDQDVKNVSYSIPKDVSTEVATLPIYEKQDLKKAKELLEFNPKFPLSINKNITIKGSAVGISGDSDIKNKKMGYELNTFYNLKNGFLTFTQGKSSKAYDDMSKKANTIKIDGKEVLKYETYEKSEANKQIKEDTYVWKENGFYCEVLIMANIANQDEIVKGFVDSKPID</sequence>
<comment type="caution">
    <text evidence="3">The sequence shown here is derived from an EMBL/GenBank/DDBJ whole genome shotgun (WGS) entry which is preliminary data.</text>
</comment>
<protein>
    <submittedName>
        <fullName evidence="3">Regulatory protein BlaR1</fullName>
    </submittedName>
</protein>
<evidence type="ECO:0000256" key="1">
    <source>
        <dbReference type="SAM" id="Phobius"/>
    </source>
</evidence>
<reference evidence="3 4" key="1">
    <citation type="journal article" date="2012" name="Front. Microbiol.">
        <title>Draft Genome Sequence of the Virulent Strain 01-B526 of the Fish Pathogen Aeromonas salmonicida.</title>
        <authorList>
            <person name="Charette S.J."/>
            <person name="Brochu F."/>
            <person name="Boyle B."/>
            <person name="Filion G."/>
            <person name="Tanaka K.H."/>
            <person name="Derome N."/>
        </authorList>
    </citation>
    <scope>NUCLEOTIDE SEQUENCE [LARGE SCALE GENOMIC DNA]</scope>
    <source>
        <strain evidence="3 4">P11</strain>
    </source>
</reference>
<dbReference type="RefSeq" id="WP_065078161.1">
    <property type="nucleotide sequence ID" value="NZ_LROS01000018.1"/>
</dbReference>
<accession>A0A1A6AUJ7</accession>
<dbReference type="InterPro" id="IPR052173">
    <property type="entry name" value="Beta-lactam_resp_regulator"/>
</dbReference>
<dbReference type="AlphaFoldDB" id="A0A1A6AUJ7"/>
<organism evidence="3 4">
    <name type="scientific">Clostridium ragsdalei P11</name>
    <dbReference type="NCBI Taxonomy" id="1353534"/>
    <lineage>
        <taxon>Bacteria</taxon>
        <taxon>Bacillati</taxon>
        <taxon>Bacillota</taxon>
        <taxon>Clostridia</taxon>
        <taxon>Eubacteriales</taxon>
        <taxon>Clostridiaceae</taxon>
        <taxon>Clostridium</taxon>
    </lineage>
</organism>
<dbReference type="PANTHER" id="PTHR34978:SF3">
    <property type="entry name" value="SLR0241 PROTEIN"/>
    <property type="match status" value="1"/>
</dbReference>
<feature type="transmembrane region" description="Helical" evidence="1">
    <location>
        <begin position="342"/>
        <end position="362"/>
    </location>
</feature>
<dbReference type="EMBL" id="LROS01000018">
    <property type="protein sequence ID" value="OBR93722.1"/>
    <property type="molecule type" value="Genomic_DNA"/>
</dbReference>